<feature type="domain" description="Nuclear condensin complex subunit 3 C-terminal" evidence="9">
    <location>
        <begin position="526"/>
        <end position="807"/>
    </location>
</feature>
<dbReference type="GO" id="GO:0000793">
    <property type="term" value="C:condensed chromosome"/>
    <property type="evidence" value="ECO:0007669"/>
    <property type="project" value="TreeGrafter"/>
</dbReference>
<keyword evidence="4" id="KW-0132">Cell division</keyword>
<evidence type="ECO:0000256" key="1">
    <source>
        <dbReference type="ARBA" id="ARBA00004286"/>
    </source>
</evidence>
<gene>
    <name evidence="10" type="ORF">BABINDRAFT_170716</name>
</gene>
<dbReference type="OrthoDB" id="27187at2759"/>
<dbReference type="SUPFAM" id="SSF48371">
    <property type="entry name" value="ARM repeat"/>
    <property type="match status" value="1"/>
</dbReference>
<accession>A0A1E3QTJ6</accession>
<dbReference type="GO" id="GO:0007076">
    <property type="term" value="P:mitotic chromosome condensation"/>
    <property type="evidence" value="ECO:0007669"/>
    <property type="project" value="EnsemblFungi"/>
</dbReference>
<dbReference type="InterPro" id="IPR016024">
    <property type="entry name" value="ARM-type_fold"/>
</dbReference>
<dbReference type="EMBL" id="KV454428">
    <property type="protein sequence ID" value="ODQ81013.1"/>
    <property type="molecule type" value="Genomic_DNA"/>
</dbReference>
<dbReference type="Gene3D" id="1.25.10.10">
    <property type="entry name" value="Leucine-rich Repeat Variant"/>
    <property type="match status" value="1"/>
</dbReference>
<dbReference type="GO" id="GO:0070058">
    <property type="term" value="P:tRNA gene clustering"/>
    <property type="evidence" value="ECO:0007669"/>
    <property type="project" value="EnsemblFungi"/>
</dbReference>
<evidence type="ECO:0000256" key="2">
    <source>
        <dbReference type="ARBA" id="ARBA00006533"/>
    </source>
</evidence>
<dbReference type="PANTHER" id="PTHR14418">
    <property type="entry name" value="CONDENSIN COMPLEX SUBUNIT 3-RELATED"/>
    <property type="match status" value="1"/>
</dbReference>
<evidence type="ECO:0000256" key="8">
    <source>
        <dbReference type="SAM" id="MobiDB-lite"/>
    </source>
</evidence>
<comment type="subcellular location">
    <subcellularLocation>
        <location evidence="1">Chromosome</location>
    </subcellularLocation>
</comment>
<keyword evidence="3" id="KW-0158">Chromosome</keyword>
<comment type="similarity">
    <text evidence="2">Belongs to the CND3 (condensin subunit 3) family.</text>
</comment>
<keyword evidence="5" id="KW-0498">Mitosis</keyword>
<proteinExistence type="inferred from homology"/>
<dbReference type="STRING" id="984486.A0A1E3QTJ6"/>
<reference evidence="11" key="1">
    <citation type="submission" date="2016-05" db="EMBL/GenBank/DDBJ databases">
        <title>Comparative genomics of biotechnologically important yeasts.</title>
        <authorList>
            <consortium name="DOE Joint Genome Institute"/>
            <person name="Riley R."/>
            <person name="Haridas S."/>
            <person name="Wolfe K.H."/>
            <person name="Lopes M.R."/>
            <person name="Hittinger C.T."/>
            <person name="Goker M."/>
            <person name="Salamov A."/>
            <person name="Wisecaver J."/>
            <person name="Long T.M."/>
            <person name="Aerts A.L."/>
            <person name="Barry K."/>
            <person name="Choi C."/>
            <person name="Clum A."/>
            <person name="Coughlan A.Y."/>
            <person name="Deshpande S."/>
            <person name="Douglass A.P."/>
            <person name="Hanson S.J."/>
            <person name="Klenk H.-P."/>
            <person name="Labutti K."/>
            <person name="Lapidus A."/>
            <person name="Lindquist E."/>
            <person name="Lipzen A."/>
            <person name="Meier-Kolthoff J.P."/>
            <person name="Ohm R.A."/>
            <person name="Otillar R.P."/>
            <person name="Pangilinan J."/>
            <person name="Peng Y."/>
            <person name="Rokas A."/>
            <person name="Rosa C.A."/>
            <person name="Scheuner C."/>
            <person name="Sibirny A.A."/>
            <person name="Slot J.C."/>
            <person name="Stielow J.B."/>
            <person name="Sun H."/>
            <person name="Kurtzman C.P."/>
            <person name="Blackwell M."/>
            <person name="Grigoriev I.V."/>
            <person name="Jeffries T.W."/>
        </authorList>
    </citation>
    <scope>NUCLEOTIDE SEQUENCE [LARGE SCALE GENOMIC DNA]</scope>
    <source>
        <strain evidence="11">NRRL Y-12698</strain>
    </source>
</reference>
<dbReference type="GO" id="GO:0003682">
    <property type="term" value="F:chromatin binding"/>
    <property type="evidence" value="ECO:0007669"/>
    <property type="project" value="EnsemblFungi"/>
</dbReference>
<protein>
    <recommendedName>
        <fullName evidence="9">Nuclear condensin complex subunit 3 C-terminal domain-containing protein</fullName>
    </recommendedName>
</protein>
<name>A0A1E3QTJ6_9ASCO</name>
<dbReference type="GeneID" id="30148619"/>
<dbReference type="InterPro" id="IPR027165">
    <property type="entry name" value="CND3"/>
</dbReference>
<dbReference type="GO" id="GO:0000796">
    <property type="term" value="C:condensin complex"/>
    <property type="evidence" value="ECO:0007669"/>
    <property type="project" value="EnsemblFungi"/>
</dbReference>
<feature type="compositionally biased region" description="Basic and acidic residues" evidence="8">
    <location>
        <begin position="946"/>
        <end position="960"/>
    </location>
</feature>
<feature type="compositionally biased region" description="Acidic residues" evidence="8">
    <location>
        <begin position="895"/>
        <end position="912"/>
    </location>
</feature>
<organism evidence="10 11">
    <name type="scientific">Babjeviella inositovora NRRL Y-12698</name>
    <dbReference type="NCBI Taxonomy" id="984486"/>
    <lineage>
        <taxon>Eukaryota</taxon>
        <taxon>Fungi</taxon>
        <taxon>Dikarya</taxon>
        <taxon>Ascomycota</taxon>
        <taxon>Saccharomycotina</taxon>
        <taxon>Pichiomycetes</taxon>
        <taxon>Serinales incertae sedis</taxon>
        <taxon>Babjeviella</taxon>
    </lineage>
</organism>
<dbReference type="GO" id="GO:0051301">
    <property type="term" value="P:cell division"/>
    <property type="evidence" value="ECO:0007669"/>
    <property type="project" value="UniProtKB-KW"/>
</dbReference>
<evidence type="ECO:0000259" key="9">
    <source>
        <dbReference type="Pfam" id="PF12719"/>
    </source>
</evidence>
<dbReference type="GO" id="GO:0070550">
    <property type="term" value="P:rDNA chromatin condensation"/>
    <property type="evidence" value="ECO:0007669"/>
    <property type="project" value="EnsemblFungi"/>
</dbReference>
<dbReference type="GO" id="GO:1903342">
    <property type="term" value="P:negative regulation of meiotic DNA double-strand break formation"/>
    <property type="evidence" value="ECO:0007669"/>
    <property type="project" value="EnsemblFungi"/>
</dbReference>
<evidence type="ECO:0000313" key="11">
    <source>
        <dbReference type="Proteomes" id="UP000094336"/>
    </source>
</evidence>
<evidence type="ECO:0000256" key="7">
    <source>
        <dbReference type="ARBA" id="ARBA00023306"/>
    </source>
</evidence>
<keyword evidence="11" id="KW-1185">Reference proteome</keyword>
<feature type="region of interest" description="Disordered" evidence="8">
    <location>
        <begin position="895"/>
        <end position="921"/>
    </location>
</feature>
<dbReference type="RefSeq" id="XP_018986341.1">
    <property type="nucleotide sequence ID" value="XM_019130766.1"/>
</dbReference>
<evidence type="ECO:0000313" key="10">
    <source>
        <dbReference type="EMBL" id="ODQ81013.1"/>
    </source>
</evidence>
<dbReference type="InterPro" id="IPR025977">
    <property type="entry name" value="Cnd3_C"/>
</dbReference>
<dbReference type="GO" id="GO:0051307">
    <property type="term" value="P:meiotic chromosome separation"/>
    <property type="evidence" value="ECO:0007669"/>
    <property type="project" value="EnsemblFungi"/>
</dbReference>
<dbReference type="AlphaFoldDB" id="A0A1E3QTJ6"/>
<sequence length="967" mass="110413">MTTHNSQLKIAAKLETFELIQQAIAQIFQDAQMTVSGHRKQVILLKRIHSRAVELEFEDEFNMFFTKLLNKVLPIKRGERVAENIAKFCLSYVASIQPGTEEKPGTAEKLDEDDHVSRFTSYILKHLLRGLEAKQKNVRYRAIQFITVIMSGVSEMDEELYQVLVYSLNNRLYDKESLVRVMAVRSISRLQGHECDDINSDRIDEAVEKLLNAIQNDSSPEVRKNALINLVINQVTKDYILERARDENSVIRRNVFSNVVKKFGDFRTIDFKTREKLLSWGLKDRDDSVQKAAVKMLANEWFETVNGDLLEFIERLHVVDSEIADTALRLFFTARPDKVAKILITEEWKQLTVETAFMARVFLNHCNENNMYDTVDKNFPEATELSSYLQKYLQLRKKMAEETDEQEATALTEDQLALDFVIQQFLLIARDYDFSDDFGRRSMLQVLRSSLTNDKLPDKLTEISLQVLNKISINERDFCSMVVEIITDIRDSTADDEEFHSALENDDDGVSSEKKEKEIPEDVWLQCLSIAQHLLELTEEPLQDNISLNSILETLINPAIVTRKTNLRAAGIRCLGLCCLLDKSLAIENLFLFGLCAARGDETLRVTSIKTIIDVLCIHGTLVLDNDREGYVDHLSLAKLYYKTLRAVDYPQAQYVTAEGLMKLYFADIMTDDDLFETLILTYHNPQNSGNEPLKQALNFCLPVYAYSHPDHQERLARVSGDAFNRLAKEYAGLNGDEQRKMANPNKILQLIIDWTNPEKVVNRSSDQAQKSLSHVILALTLLEVVEVSETAVIRKLIFTNLPRLSITSQIPVKLLKPLSKKLEAFEQALEDEHFELDKTSSTAFAKYKGWFDDLFEQAKTLQDTNADTTIIHNTTTASDSGNELDPEEDILEGTRDEDAEEESEEESEQEATEINLHPSIKFRAPLLAQKDAEAAKLAEIDRQLKELNSDSEAEMHSDSDVEMAEN</sequence>
<evidence type="ECO:0000256" key="4">
    <source>
        <dbReference type="ARBA" id="ARBA00022618"/>
    </source>
</evidence>
<keyword evidence="7" id="KW-0131">Cell cycle</keyword>
<evidence type="ECO:0000256" key="6">
    <source>
        <dbReference type="ARBA" id="ARBA00023067"/>
    </source>
</evidence>
<feature type="region of interest" description="Disordered" evidence="8">
    <location>
        <begin position="946"/>
        <end position="967"/>
    </location>
</feature>
<dbReference type="PANTHER" id="PTHR14418:SF5">
    <property type="entry name" value="CONDENSIN COMPLEX SUBUNIT 3"/>
    <property type="match status" value="1"/>
</dbReference>
<keyword evidence="6" id="KW-0226">DNA condensation</keyword>
<dbReference type="Proteomes" id="UP000094336">
    <property type="component" value="Unassembled WGS sequence"/>
</dbReference>
<dbReference type="GO" id="GO:0007130">
    <property type="term" value="P:synaptonemal complex assembly"/>
    <property type="evidence" value="ECO:0007669"/>
    <property type="project" value="EnsemblFungi"/>
</dbReference>
<evidence type="ECO:0000256" key="5">
    <source>
        <dbReference type="ARBA" id="ARBA00022776"/>
    </source>
</evidence>
<dbReference type="Pfam" id="PF12719">
    <property type="entry name" value="Cnd3"/>
    <property type="match status" value="1"/>
</dbReference>
<dbReference type="GO" id="GO:0010032">
    <property type="term" value="P:meiotic chromosome condensation"/>
    <property type="evidence" value="ECO:0007669"/>
    <property type="project" value="EnsemblFungi"/>
</dbReference>
<evidence type="ECO:0000256" key="3">
    <source>
        <dbReference type="ARBA" id="ARBA00022454"/>
    </source>
</evidence>
<dbReference type="InterPro" id="IPR011989">
    <property type="entry name" value="ARM-like"/>
</dbReference>